<protein>
    <recommendedName>
        <fullName evidence="4">Core domain-containing protein</fullName>
    </recommendedName>
</protein>
<gene>
    <name evidence="5" type="ORF">HAKA00212_LOCUS5358</name>
    <name evidence="6" type="ORF">HAKA00212_LOCUS5359</name>
</gene>
<evidence type="ECO:0000256" key="2">
    <source>
        <dbReference type="ARBA" id="ARBA00022485"/>
    </source>
</evidence>
<keyword evidence="2" id="KW-0479">Metal-binding</keyword>
<evidence type="ECO:0000313" key="5">
    <source>
        <dbReference type="EMBL" id="CAE0626682.1"/>
    </source>
</evidence>
<dbReference type="InterPro" id="IPR017870">
    <property type="entry name" value="FeS_cluster_insertion_CS"/>
</dbReference>
<reference evidence="6" key="1">
    <citation type="submission" date="2021-01" db="EMBL/GenBank/DDBJ databases">
        <authorList>
            <person name="Corre E."/>
            <person name="Pelletier E."/>
            <person name="Niang G."/>
            <person name="Scheremetjew M."/>
            <person name="Finn R."/>
            <person name="Kale V."/>
            <person name="Holt S."/>
            <person name="Cochrane G."/>
            <person name="Meng A."/>
            <person name="Brown T."/>
            <person name="Cohen L."/>
        </authorList>
    </citation>
    <scope>NUCLEOTIDE SEQUENCE</scope>
    <source>
        <strain evidence="6">CCMP3107</strain>
    </source>
</reference>
<comment type="pathway">
    <text evidence="1">Cofactor biosynthesis; iron-sulfur cluster biosynthesis.</text>
</comment>
<dbReference type="GO" id="GO:0016226">
    <property type="term" value="P:iron-sulfur cluster assembly"/>
    <property type="evidence" value="ECO:0007669"/>
    <property type="project" value="InterPro"/>
</dbReference>
<dbReference type="GO" id="GO:0009570">
    <property type="term" value="C:chloroplast stroma"/>
    <property type="evidence" value="ECO:0007669"/>
    <property type="project" value="TreeGrafter"/>
</dbReference>
<dbReference type="InterPro" id="IPR035903">
    <property type="entry name" value="HesB-like_dom_sf"/>
</dbReference>
<evidence type="ECO:0000259" key="4">
    <source>
        <dbReference type="Pfam" id="PF01521"/>
    </source>
</evidence>
<evidence type="ECO:0000313" key="6">
    <source>
        <dbReference type="EMBL" id="CAE0626683.1"/>
    </source>
</evidence>
<dbReference type="Gene3D" id="2.60.300.12">
    <property type="entry name" value="HesB-like domain"/>
    <property type="match status" value="1"/>
</dbReference>
<dbReference type="InterPro" id="IPR000361">
    <property type="entry name" value="ATAP_core_dom"/>
</dbReference>
<dbReference type="InterPro" id="IPR016092">
    <property type="entry name" value="ATAP"/>
</dbReference>
<dbReference type="InterPro" id="IPR031108">
    <property type="entry name" value="IscA_plant_cyanobact"/>
</dbReference>
<dbReference type="PROSITE" id="PS01152">
    <property type="entry name" value="HESB"/>
    <property type="match status" value="1"/>
</dbReference>
<dbReference type="EMBL" id="HBIU01012010">
    <property type="protein sequence ID" value="CAE0626683.1"/>
    <property type="molecule type" value="Transcribed_RNA"/>
</dbReference>
<name>A0A6V1P3T9_HETAK</name>
<keyword evidence="2" id="KW-0408">Iron</keyword>
<dbReference type="GO" id="GO:0030674">
    <property type="term" value="F:protein-macromolecule adaptor activity"/>
    <property type="evidence" value="ECO:0007669"/>
    <property type="project" value="TreeGrafter"/>
</dbReference>
<feature type="chain" id="PRO_5035586234" description="Core domain-containing protein" evidence="3">
    <location>
        <begin position="20"/>
        <end position="189"/>
    </location>
</feature>
<organism evidence="6">
    <name type="scientific">Heterosigma akashiwo</name>
    <name type="common">Chromophytic alga</name>
    <name type="synonym">Heterosigma carterae</name>
    <dbReference type="NCBI Taxonomy" id="2829"/>
    <lineage>
        <taxon>Eukaryota</taxon>
        <taxon>Sar</taxon>
        <taxon>Stramenopiles</taxon>
        <taxon>Ochrophyta</taxon>
        <taxon>Raphidophyceae</taxon>
        <taxon>Chattonellales</taxon>
        <taxon>Chattonellaceae</taxon>
        <taxon>Heterosigma</taxon>
    </lineage>
</organism>
<dbReference type="GO" id="GO:0051539">
    <property type="term" value="F:4 iron, 4 sulfur cluster binding"/>
    <property type="evidence" value="ECO:0007669"/>
    <property type="project" value="UniProtKB-KW"/>
</dbReference>
<evidence type="ECO:0000256" key="3">
    <source>
        <dbReference type="SAM" id="SignalP"/>
    </source>
</evidence>
<dbReference type="NCBIfam" id="TIGR00049">
    <property type="entry name" value="iron-sulfur cluster assembly accessory protein"/>
    <property type="match status" value="1"/>
</dbReference>
<proteinExistence type="predicted"/>
<dbReference type="AlphaFoldDB" id="A0A6V1P3T9"/>
<feature type="signal peptide" evidence="3">
    <location>
        <begin position="1"/>
        <end position="19"/>
    </location>
</feature>
<keyword evidence="2" id="KW-0004">4Fe-4S</keyword>
<feature type="domain" description="Core" evidence="4">
    <location>
        <begin position="78"/>
        <end position="185"/>
    </location>
</feature>
<keyword evidence="2" id="KW-0411">Iron-sulfur</keyword>
<dbReference type="Pfam" id="PF01521">
    <property type="entry name" value="Fe-S_biosyn"/>
    <property type="match status" value="1"/>
</dbReference>
<dbReference type="PANTHER" id="PTHR47265:SF1">
    <property type="entry name" value="IRON-SULFUR ASSEMBLY PROTEIN ISCA, CHLOROPLASTIC"/>
    <property type="match status" value="1"/>
</dbReference>
<evidence type="ECO:0000256" key="1">
    <source>
        <dbReference type="ARBA" id="ARBA00005151"/>
    </source>
</evidence>
<dbReference type="SUPFAM" id="SSF89360">
    <property type="entry name" value="HesB-like domain"/>
    <property type="match status" value="1"/>
</dbReference>
<accession>A0A6V1P3T9</accession>
<keyword evidence="3" id="KW-0732">Signal</keyword>
<dbReference type="EMBL" id="HBIU01012008">
    <property type="protein sequence ID" value="CAE0626682.1"/>
    <property type="molecule type" value="Transcribed_RNA"/>
</dbReference>
<sequence length="189" mass="20917">MHFFLRIFSVLCALGFCVGFHIPSSFPTRKQNFAVSSQLSRSTHVVFQSESAAEDSVVSEDEDFDFGFDMVEEDARVVTLSANALKHLAELKEKQGKADAQLHLRMGVKSGGCSGMSYVMDFMEAEDVADDDHIELWEEQGLKCAIDPKSLLYLYGLELDYSDELIGGGFEFRNPNAEQTCGCGKSFGV</sequence>
<dbReference type="PANTHER" id="PTHR47265">
    <property type="entry name" value="IRON-SULFUR ASSEMBLY PROTEIN ISCA, CHLOROPLASTIC"/>
    <property type="match status" value="1"/>
</dbReference>